<dbReference type="AlphaFoldDB" id="C1BNE4"/>
<dbReference type="InterPro" id="IPR019510">
    <property type="entry name" value="AKAP7-like_phosphoesterase"/>
</dbReference>
<evidence type="ECO:0000256" key="3">
    <source>
        <dbReference type="ARBA" id="ARBA00022833"/>
    </source>
</evidence>
<dbReference type="Pfam" id="PF04457">
    <property type="entry name" value="MJ1316"/>
    <property type="match status" value="1"/>
</dbReference>
<keyword evidence="3 4" id="KW-0862">Zinc</keyword>
<keyword evidence="2 4" id="KW-0863">Zinc-finger</keyword>
<dbReference type="InterPro" id="IPR009097">
    <property type="entry name" value="Cyclic_Pdiesterase"/>
</dbReference>
<dbReference type="InterPro" id="IPR040459">
    <property type="entry name" value="MJ1316"/>
</dbReference>
<evidence type="ECO:0000256" key="2">
    <source>
        <dbReference type="ARBA" id="ARBA00022771"/>
    </source>
</evidence>
<sequence length="426" mass="48844">MEGSCSTSITIEDCYKNMANTEDSIEVCQYYLKGACRFGEDCFNKHEGEPLKTPSKKKSTSSSQDRNDVSTKNKKKVSMKTASDVIKRLQWDSDLNSSLFTLGYLDRFLGVLEKPFSEFCWEDLASVDDMEVFAIPRHRIQYFKYRGEKVWDKASRLDLVFGSSGADQSGGGGVHAFMAEIDDKRDAEVQEEEDLTSDEDSDLDSDDDSPILICDLGNRMKEVKIQEEDRSTHFIAVHIKAPEIISRIKEVQNAVIREEDILRDCCMDSKLLHMTLEMLRLDGPTGEREAIQRLEEVKESLLDLPKLRINLRGIDTFGQRVLYSKVHPEHPIQFDMFRSLLLSALLRQQGAVKSTNKFEYVPHVTMTKVSRPIARLRHSKYLPGSYYSDYVDRDFGTFIIDNVKLCVIDDDRGHDGFYQTLYKIDL</sequence>
<evidence type="ECO:0000256" key="5">
    <source>
        <dbReference type="SAM" id="MobiDB-lite"/>
    </source>
</evidence>
<dbReference type="PANTHER" id="PTHR46729">
    <property type="entry name" value="LEUKOCYTE RECEPTOR CLUSTER MEMBER 9"/>
    <property type="match status" value="1"/>
</dbReference>
<dbReference type="SMART" id="SM00356">
    <property type="entry name" value="ZnF_C3H1"/>
    <property type="match status" value="1"/>
</dbReference>
<protein>
    <submittedName>
        <fullName evidence="7">Leukocyte receptor cluster member 9</fullName>
    </submittedName>
</protein>
<dbReference type="EMBL" id="BT076123">
    <property type="protein sequence ID" value="ACO10547.1"/>
    <property type="molecule type" value="mRNA"/>
</dbReference>
<keyword evidence="7" id="KW-0675">Receptor</keyword>
<feature type="compositionally biased region" description="Acidic residues" evidence="5">
    <location>
        <begin position="189"/>
        <end position="208"/>
    </location>
</feature>
<dbReference type="SUPFAM" id="SSF90229">
    <property type="entry name" value="CCCH zinc finger"/>
    <property type="match status" value="1"/>
</dbReference>
<dbReference type="SUPFAM" id="SSF55144">
    <property type="entry name" value="LigT-like"/>
    <property type="match status" value="1"/>
</dbReference>
<keyword evidence="1 4" id="KW-0479">Metal-binding</keyword>
<dbReference type="Pfam" id="PF10469">
    <property type="entry name" value="AKAP7_NLS"/>
    <property type="match status" value="1"/>
</dbReference>
<evidence type="ECO:0000259" key="6">
    <source>
        <dbReference type="PROSITE" id="PS50103"/>
    </source>
</evidence>
<organism evidence="7">
    <name type="scientific">Caligus rogercresseyi</name>
    <name type="common">Sea louse</name>
    <dbReference type="NCBI Taxonomy" id="217165"/>
    <lineage>
        <taxon>Eukaryota</taxon>
        <taxon>Metazoa</taxon>
        <taxon>Ecdysozoa</taxon>
        <taxon>Arthropoda</taxon>
        <taxon>Crustacea</taxon>
        <taxon>Multicrustacea</taxon>
        <taxon>Hexanauplia</taxon>
        <taxon>Copepoda</taxon>
        <taxon>Siphonostomatoida</taxon>
        <taxon>Caligidae</taxon>
        <taxon>Caligus</taxon>
    </lineage>
</organism>
<dbReference type="InterPro" id="IPR042653">
    <property type="entry name" value="Leng9"/>
</dbReference>
<feature type="region of interest" description="Disordered" evidence="5">
    <location>
        <begin position="188"/>
        <end position="208"/>
    </location>
</feature>
<evidence type="ECO:0000256" key="1">
    <source>
        <dbReference type="ARBA" id="ARBA00022723"/>
    </source>
</evidence>
<feature type="region of interest" description="Disordered" evidence="5">
    <location>
        <begin position="48"/>
        <end position="76"/>
    </location>
</feature>
<dbReference type="InterPro" id="IPR000571">
    <property type="entry name" value="Znf_CCCH"/>
</dbReference>
<dbReference type="PANTHER" id="PTHR46729:SF1">
    <property type="entry name" value="LEUKOCYTE RECEPTOR CLUSTER MEMBER 9"/>
    <property type="match status" value="1"/>
</dbReference>
<dbReference type="GO" id="GO:0008270">
    <property type="term" value="F:zinc ion binding"/>
    <property type="evidence" value="ECO:0007669"/>
    <property type="project" value="UniProtKB-KW"/>
</dbReference>
<dbReference type="PROSITE" id="PS50103">
    <property type="entry name" value="ZF_C3H1"/>
    <property type="match status" value="1"/>
</dbReference>
<feature type="domain" description="C3H1-type" evidence="6">
    <location>
        <begin position="22"/>
        <end position="49"/>
    </location>
</feature>
<gene>
    <name evidence="7" type="primary">LENG9</name>
</gene>
<dbReference type="Gene3D" id="3.90.1140.10">
    <property type="entry name" value="Cyclic phosphodiesterase"/>
    <property type="match status" value="1"/>
</dbReference>
<name>C1BNE4_CALRO</name>
<proteinExistence type="evidence at transcript level"/>
<dbReference type="InterPro" id="IPR036855">
    <property type="entry name" value="Znf_CCCH_sf"/>
</dbReference>
<reference evidence="7" key="1">
    <citation type="submission" date="2009-03" db="EMBL/GenBank/DDBJ databases">
        <title>Caligus rogercresseyi ESTs and full-length cDNAs.</title>
        <authorList>
            <person name="Yasuike M."/>
            <person name="von Schalburg K."/>
            <person name="Cooper G."/>
            <person name="Leong J."/>
            <person name="Jones S.R.M."/>
            <person name="Koop B.F."/>
        </authorList>
    </citation>
    <scope>NUCLEOTIDE SEQUENCE</scope>
    <source>
        <tissue evidence="7">Whole tissue</tissue>
    </source>
</reference>
<evidence type="ECO:0000256" key="4">
    <source>
        <dbReference type="PROSITE-ProRule" id="PRU00723"/>
    </source>
</evidence>
<evidence type="ECO:0000313" key="7">
    <source>
        <dbReference type="EMBL" id="ACO10547.1"/>
    </source>
</evidence>
<feature type="zinc finger region" description="C3H1-type" evidence="4">
    <location>
        <begin position="22"/>
        <end position="49"/>
    </location>
</feature>
<dbReference type="Gene3D" id="4.10.1000.10">
    <property type="entry name" value="Zinc finger, CCCH-type"/>
    <property type="match status" value="1"/>
</dbReference>
<accession>C1BNE4</accession>